<reference evidence="1" key="1">
    <citation type="journal article" date="2023" name="G3 (Bethesda)">
        <title>A reference genome for the long-term kleptoplast-retaining sea slug Elysia crispata morphotype clarki.</title>
        <authorList>
            <person name="Eastman K.E."/>
            <person name="Pendleton A.L."/>
            <person name="Shaikh M.A."/>
            <person name="Suttiyut T."/>
            <person name="Ogas R."/>
            <person name="Tomko P."/>
            <person name="Gavelis G."/>
            <person name="Widhalm J.R."/>
            <person name="Wisecaver J.H."/>
        </authorList>
    </citation>
    <scope>NUCLEOTIDE SEQUENCE</scope>
    <source>
        <strain evidence="1">ECLA1</strain>
    </source>
</reference>
<dbReference type="AlphaFoldDB" id="A0AAE1AFB1"/>
<comment type="caution">
    <text evidence="1">The sequence shown here is derived from an EMBL/GenBank/DDBJ whole genome shotgun (WGS) entry which is preliminary data.</text>
</comment>
<keyword evidence="2" id="KW-1185">Reference proteome</keyword>
<organism evidence="1 2">
    <name type="scientific">Elysia crispata</name>
    <name type="common">lettuce slug</name>
    <dbReference type="NCBI Taxonomy" id="231223"/>
    <lineage>
        <taxon>Eukaryota</taxon>
        <taxon>Metazoa</taxon>
        <taxon>Spiralia</taxon>
        <taxon>Lophotrochozoa</taxon>
        <taxon>Mollusca</taxon>
        <taxon>Gastropoda</taxon>
        <taxon>Heterobranchia</taxon>
        <taxon>Euthyneura</taxon>
        <taxon>Panpulmonata</taxon>
        <taxon>Sacoglossa</taxon>
        <taxon>Placobranchoidea</taxon>
        <taxon>Plakobranchidae</taxon>
        <taxon>Elysia</taxon>
    </lineage>
</organism>
<dbReference type="Proteomes" id="UP001283361">
    <property type="component" value="Unassembled WGS sequence"/>
</dbReference>
<protein>
    <submittedName>
        <fullName evidence="1">Uncharacterized protein</fullName>
    </submittedName>
</protein>
<evidence type="ECO:0000313" key="1">
    <source>
        <dbReference type="EMBL" id="KAK3786803.1"/>
    </source>
</evidence>
<evidence type="ECO:0000313" key="2">
    <source>
        <dbReference type="Proteomes" id="UP001283361"/>
    </source>
</evidence>
<accession>A0AAE1AFB1</accession>
<sequence>MFSISPPRPDAICLFSPAGNENTKDRPGMPSIGREAYGKLRLSQPPNFKLGNVSRYSLAITRLSCIAVECCGAGRPCQFWLDRSPLTLSCIAVGCCGAGRPCQFWLDRSPLTLSCIAVGCCGAGSSLSILAGPFTTHTVMYCCRLLWSGSSLSILAGPFTAQTVMYCCRLLWSASSLSILPAPSTTHTVMYCCRLLWSGSSLSILAAPSTTQTVMYCCRLLWSGVILVNSGCTVHHSDCHVLLLLWSGVVLVNLGRTIHHSHCHVLLQVAVERGRPCQSWPHRSPLTLSCIAVGCCPAFELILDRRRLDPSDPRSAGSDNYPSVMVSFSSGRPYEISTPLRSRQKILPSIP</sequence>
<gene>
    <name evidence="1" type="ORF">RRG08_061354</name>
</gene>
<proteinExistence type="predicted"/>
<name>A0AAE1AFB1_9GAST</name>
<dbReference type="EMBL" id="JAWDGP010001944">
    <property type="protein sequence ID" value="KAK3786803.1"/>
    <property type="molecule type" value="Genomic_DNA"/>
</dbReference>